<accession>A0A419W944</accession>
<name>A0A419W944_9BACT</name>
<protein>
    <submittedName>
        <fullName evidence="2">Polysaccharide pyruvyl transferase</fullName>
    </submittedName>
</protein>
<sequence>MKNTKIGILTLPFNYNYGGILQTYALQRFLIANGYDTYHIYRDFPEKNKATQIIKDLIKLIIGKNKKTRFEGTLIRKFFDEKVVPKTHRIRTLSDLKKLHKYGFTTFIVGSDQVWRKACIYGDLKTNYFLDFPKDDVNRISYAASFGVDNWEFTSEETVKLKTLLQKFSAVSVRENSGIKLCEEHMGVAANHVPDPVWLLKAEDYRQLIAQESERTEVNGECLAYVLDSTDEKKKIIQDAAEKLGYQTFTISYGNNGVKPSVITWLKAFAEAKFVVTDSFHGCVFSILFNKPFLVIGNITRGLSRFSSVLSELNLENRMIFTEKDDYLAIVGKPIDWDTINKEIEEKRAKARNFIFSSIK</sequence>
<dbReference type="OrthoDB" id="9799278at2"/>
<dbReference type="AlphaFoldDB" id="A0A419W944"/>
<evidence type="ECO:0000259" key="1">
    <source>
        <dbReference type="Pfam" id="PF04230"/>
    </source>
</evidence>
<comment type="caution">
    <text evidence="2">The sequence shown here is derived from an EMBL/GenBank/DDBJ whole genome shotgun (WGS) entry which is preliminary data.</text>
</comment>
<organism evidence="2 3">
    <name type="scientific">Mangrovibacterium diazotrophicum</name>
    <dbReference type="NCBI Taxonomy" id="1261403"/>
    <lineage>
        <taxon>Bacteria</taxon>
        <taxon>Pseudomonadati</taxon>
        <taxon>Bacteroidota</taxon>
        <taxon>Bacteroidia</taxon>
        <taxon>Marinilabiliales</taxon>
        <taxon>Prolixibacteraceae</taxon>
        <taxon>Mangrovibacterium</taxon>
    </lineage>
</organism>
<keyword evidence="2" id="KW-0808">Transferase</keyword>
<evidence type="ECO:0000313" key="3">
    <source>
        <dbReference type="Proteomes" id="UP000283387"/>
    </source>
</evidence>
<dbReference type="EMBL" id="RAPN01000001">
    <property type="protein sequence ID" value="RKD91969.1"/>
    <property type="molecule type" value="Genomic_DNA"/>
</dbReference>
<reference evidence="2 3" key="1">
    <citation type="submission" date="2018-09" db="EMBL/GenBank/DDBJ databases">
        <title>Genomic Encyclopedia of Archaeal and Bacterial Type Strains, Phase II (KMG-II): from individual species to whole genera.</title>
        <authorList>
            <person name="Goeker M."/>
        </authorList>
    </citation>
    <scope>NUCLEOTIDE SEQUENCE [LARGE SCALE GENOMIC DNA]</scope>
    <source>
        <strain evidence="2 3">DSM 27148</strain>
    </source>
</reference>
<dbReference type="Proteomes" id="UP000283387">
    <property type="component" value="Unassembled WGS sequence"/>
</dbReference>
<dbReference type="RefSeq" id="WP_120273224.1">
    <property type="nucleotide sequence ID" value="NZ_RAPN01000001.1"/>
</dbReference>
<dbReference type="InterPro" id="IPR007345">
    <property type="entry name" value="Polysacch_pyruvyl_Trfase"/>
</dbReference>
<evidence type="ECO:0000313" key="2">
    <source>
        <dbReference type="EMBL" id="RKD91969.1"/>
    </source>
</evidence>
<dbReference type="Pfam" id="PF04230">
    <property type="entry name" value="PS_pyruv_trans"/>
    <property type="match status" value="1"/>
</dbReference>
<proteinExistence type="predicted"/>
<gene>
    <name evidence="2" type="ORF">BC643_2338</name>
</gene>
<keyword evidence="3" id="KW-1185">Reference proteome</keyword>
<dbReference type="GO" id="GO:0016740">
    <property type="term" value="F:transferase activity"/>
    <property type="evidence" value="ECO:0007669"/>
    <property type="project" value="UniProtKB-KW"/>
</dbReference>
<feature type="domain" description="Polysaccharide pyruvyl transferase" evidence="1">
    <location>
        <begin position="16"/>
        <end position="298"/>
    </location>
</feature>